<dbReference type="EMBL" id="FNGW01000012">
    <property type="protein sequence ID" value="SDM46571.1"/>
    <property type="molecule type" value="Genomic_DNA"/>
</dbReference>
<evidence type="ECO:0000313" key="2">
    <source>
        <dbReference type="EMBL" id="SDM46571.1"/>
    </source>
</evidence>
<keyword evidence="1" id="KW-0472">Membrane</keyword>
<proteinExistence type="predicted"/>
<reference evidence="2 3" key="1">
    <citation type="submission" date="2016-10" db="EMBL/GenBank/DDBJ databases">
        <authorList>
            <person name="de Groot N.N."/>
        </authorList>
    </citation>
    <scope>NUCLEOTIDE SEQUENCE [LARGE SCALE GENOMIC DNA]</scope>
    <source>
        <strain evidence="2 3">DSM 797</strain>
    </source>
</reference>
<dbReference type="AlphaFoldDB" id="A0A1G9TFQ4"/>
<feature type="transmembrane region" description="Helical" evidence="1">
    <location>
        <begin position="6"/>
        <end position="24"/>
    </location>
</feature>
<feature type="transmembrane region" description="Helical" evidence="1">
    <location>
        <begin position="45"/>
        <end position="68"/>
    </location>
</feature>
<dbReference type="Proteomes" id="UP000199068">
    <property type="component" value="Unassembled WGS sequence"/>
</dbReference>
<protein>
    <submittedName>
        <fullName evidence="2">Uncharacterized protein</fullName>
    </submittedName>
</protein>
<keyword evidence="1" id="KW-1133">Transmembrane helix</keyword>
<organism evidence="2 3">
    <name type="scientific">Romboutsia lituseburensis DSM 797</name>
    <dbReference type="NCBI Taxonomy" id="1121325"/>
    <lineage>
        <taxon>Bacteria</taxon>
        <taxon>Bacillati</taxon>
        <taxon>Bacillota</taxon>
        <taxon>Clostridia</taxon>
        <taxon>Peptostreptococcales</taxon>
        <taxon>Peptostreptococcaceae</taxon>
        <taxon>Romboutsia</taxon>
    </lineage>
</organism>
<keyword evidence="1" id="KW-0812">Transmembrane</keyword>
<evidence type="ECO:0000256" key="1">
    <source>
        <dbReference type="SAM" id="Phobius"/>
    </source>
</evidence>
<gene>
    <name evidence="2" type="ORF">SAMN04515677_11297</name>
</gene>
<keyword evidence="3" id="KW-1185">Reference proteome</keyword>
<feature type="transmembrane region" description="Helical" evidence="1">
    <location>
        <begin position="74"/>
        <end position="91"/>
    </location>
</feature>
<name>A0A1G9TFQ4_9FIRM</name>
<sequence>MGDTVFLICMSAPVIFFIYSIVSYKKKFIIYTIKDKNMKVVNDAYYSLQLSFCIINSILVALGIFIVYNSKKPTSIVFYYLAVFWILNYLLKFMAIKKNYIRIDCE</sequence>
<evidence type="ECO:0000313" key="3">
    <source>
        <dbReference type="Proteomes" id="UP000199068"/>
    </source>
</evidence>
<dbReference type="STRING" id="1121325.SAMN04515677_11297"/>
<dbReference type="RefSeq" id="WP_092727581.1">
    <property type="nucleotide sequence ID" value="NZ_FNGW01000012.1"/>
</dbReference>
<accession>A0A1G9TFQ4</accession>